<protein>
    <submittedName>
        <fullName evidence="5">GntR family transcriptional regulator</fullName>
    </submittedName>
</protein>
<dbReference type="SUPFAM" id="SSF46785">
    <property type="entry name" value="Winged helix' DNA-binding domain"/>
    <property type="match status" value="1"/>
</dbReference>
<dbReference type="Gene3D" id="1.20.120.530">
    <property type="entry name" value="GntR ligand-binding domain-like"/>
    <property type="match status" value="1"/>
</dbReference>
<evidence type="ECO:0000313" key="5">
    <source>
        <dbReference type="EMBL" id="GAA4385677.1"/>
    </source>
</evidence>
<dbReference type="InterPro" id="IPR011711">
    <property type="entry name" value="GntR_C"/>
</dbReference>
<dbReference type="InterPro" id="IPR000524">
    <property type="entry name" value="Tscrpt_reg_HTH_GntR"/>
</dbReference>
<keyword evidence="3" id="KW-0804">Transcription</keyword>
<organism evidence="5 6">
    <name type="scientific">Tsukamurella soli</name>
    <dbReference type="NCBI Taxonomy" id="644556"/>
    <lineage>
        <taxon>Bacteria</taxon>
        <taxon>Bacillati</taxon>
        <taxon>Actinomycetota</taxon>
        <taxon>Actinomycetes</taxon>
        <taxon>Mycobacteriales</taxon>
        <taxon>Tsukamurellaceae</taxon>
        <taxon>Tsukamurella</taxon>
    </lineage>
</organism>
<dbReference type="RefSeq" id="WP_344991119.1">
    <property type="nucleotide sequence ID" value="NZ_BAABFR010000007.1"/>
</dbReference>
<dbReference type="PANTHER" id="PTHR43537:SF24">
    <property type="entry name" value="GLUCONATE OPERON TRANSCRIPTIONAL REPRESSOR"/>
    <property type="match status" value="1"/>
</dbReference>
<keyword evidence="1" id="KW-0805">Transcription regulation</keyword>
<dbReference type="InterPro" id="IPR036390">
    <property type="entry name" value="WH_DNA-bd_sf"/>
</dbReference>
<dbReference type="Gene3D" id="1.10.10.10">
    <property type="entry name" value="Winged helix-like DNA-binding domain superfamily/Winged helix DNA-binding domain"/>
    <property type="match status" value="1"/>
</dbReference>
<gene>
    <name evidence="5" type="ORF">GCM10023147_07740</name>
</gene>
<evidence type="ECO:0000259" key="4">
    <source>
        <dbReference type="PROSITE" id="PS50949"/>
    </source>
</evidence>
<evidence type="ECO:0000256" key="3">
    <source>
        <dbReference type="ARBA" id="ARBA00023163"/>
    </source>
</evidence>
<dbReference type="SMART" id="SM00345">
    <property type="entry name" value="HTH_GNTR"/>
    <property type="match status" value="1"/>
</dbReference>
<dbReference type="InterPro" id="IPR036388">
    <property type="entry name" value="WH-like_DNA-bd_sf"/>
</dbReference>
<dbReference type="Pfam" id="PF00392">
    <property type="entry name" value="GntR"/>
    <property type="match status" value="1"/>
</dbReference>
<proteinExistence type="predicted"/>
<dbReference type="InterPro" id="IPR008920">
    <property type="entry name" value="TF_FadR/GntR_C"/>
</dbReference>
<dbReference type="PROSITE" id="PS50949">
    <property type="entry name" value="HTH_GNTR"/>
    <property type="match status" value="1"/>
</dbReference>
<reference evidence="6" key="1">
    <citation type="journal article" date="2019" name="Int. J. Syst. Evol. Microbiol.">
        <title>The Global Catalogue of Microorganisms (GCM) 10K type strain sequencing project: providing services to taxonomists for standard genome sequencing and annotation.</title>
        <authorList>
            <consortium name="The Broad Institute Genomics Platform"/>
            <consortium name="The Broad Institute Genome Sequencing Center for Infectious Disease"/>
            <person name="Wu L."/>
            <person name="Ma J."/>
        </authorList>
    </citation>
    <scope>NUCLEOTIDE SEQUENCE [LARGE SCALE GENOMIC DNA]</scope>
    <source>
        <strain evidence="6">JCM 17688</strain>
    </source>
</reference>
<comment type="caution">
    <text evidence="5">The sequence shown here is derived from an EMBL/GenBank/DDBJ whole genome shotgun (WGS) entry which is preliminary data.</text>
</comment>
<sequence length="249" mass="25572">MTPEPVGGAPLPAAVLRPAVGNAFETTVEQLATAIRLGVFLDGDLLPPERELSERLGVSRNTLREAIAALRDGGLVATRRGRGGGTAVTYHPPVPGTVGPGPPGSAAAPRHGATLRDALDFRRVVEPGAAGLAATRELSGDQRAWLVASARATTEAPDTAAHRLADSRLHLAIATLSGSPMLIEAVTRAQSALGEMLAAIPVFAVNITHSNAQHDAVVTAVLAGDPERARSAMEEHCDATAALLRGLLG</sequence>
<evidence type="ECO:0000256" key="1">
    <source>
        <dbReference type="ARBA" id="ARBA00023015"/>
    </source>
</evidence>
<dbReference type="SUPFAM" id="SSF48008">
    <property type="entry name" value="GntR ligand-binding domain-like"/>
    <property type="match status" value="1"/>
</dbReference>
<keyword evidence="2" id="KW-0238">DNA-binding</keyword>
<dbReference type="PRINTS" id="PR00035">
    <property type="entry name" value="HTHGNTR"/>
</dbReference>
<evidence type="ECO:0000313" key="6">
    <source>
        <dbReference type="Proteomes" id="UP001500635"/>
    </source>
</evidence>
<dbReference type="Pfam" id="PF07729">
    <property type="entry name" value="FCD"/>
    <property type="match status" value="1"/>
</dbReference>
<feature type="domain" description="HTH gntR-type" evidence="4">
    <location>
        <begin position="21"/>
        <end position="91"/>
    </location>
</feature>
<accession>A0ABP8J616</accession>
<dbReference type="EMBL" id="BAABFR010000007">
    <property type="protein sequence ID" value="GAA4385677.1"/>
    <property type="molecule type" value="Genomic_DNA"/>
</dbReference>
<dbReference type="Proteomes" id="UP001500635">
    <property type="component" value="Unassembled WGS sequence"/>
</dbReference>
<dbReference type="SMART" id="SM00895">
    <property type="entry name" value="FCD"/>
    <property type="match status" value="1"/>
</dbReference>
<evidence type="ECO:0000256" key="2">
    <source>
        <dbReference type="ARBA" id="ARBA00023125"/>
    </source>
</evidence>
<name>A0ABP8J616_9ACTN</name>
<dbReference type="PANTHER" id="PTHR43537">
    <property type="entry name" value="TRANSCRIPTIONAL REGULATOR, GNTR FAMILY"/>
    <property type="match status" value="1"/>
</dbReference>
<keyword evidence="6" id="KW-1185">Reference proteome</keyword>
<dbReference type="CDD" id="cd07377">
    <property type="entry name" value="WHTH_GntR"/>
    <property type="match status" value="1"/>
</dbReference>